<accession>A0A4P9VHU6</accession>
<proteinExistence type="predicted"/>
<feature type="region of interest" description="Disordered" evidence="1">
    <location>
        <begin position="122"/>
        <end position="198"/>
    </location>
</feature>
<dbReference type="InterPro" id="IPR057869">
    <property type="entry name" value="HP1_YO34"/>
</dbReference>
<sequence>MMIGQYQVQGCSLKVVGNLRISNEELSGSSSATDRAHKGFKPKTLTVSLQINQNSPEHLTRLIELAESVNEQGKQTVYTLVDPTAKAMNIRQVQFNDNFSVREASDKRLWQVQFTLSEYRSVPEKVEQRQPKKAPKKQRADGSSITPNGQTKTEANTQKEPELTAFEQYLKEIDEAIGPSETEQLADNQSADHTAGSA</sequence>
<evidence type="ECO:0000256" key="1">
    <source>
        <dbReference type="SAM" id="MobiDB-lite"/>
    </source>
</evidence>
<comment type="caution">
    <text evidence="2">The sequence shown here is derived from an EMBL/GenBank/DDBJ whole genome shotgun (WGS) entry which is preliminary data.</text>
</comment>
<dbReference type="GO" id="GO:0003677">
    <property type="term" value="F:DNA binding"/>
    <property type="evidence" value="ECO:0007669"/>
    <property type="project" value="UniProtKB-KW"/>
</dbReference>
<feature type="compositionally biased region" description="Polar residues" evidence="1">
    <location>
        <begin position="181"/>
        <end position="198"/>
    </location>
</feature>
<dbReference type="RefSeq" id="WP_094790051.1">
    <property type="nucleotide sequence ID" value="NZ_NDXW01000012.1"/>
</dbReference>
<reference evidence="2 3" key="1">
    <citation type="submission" date="2017-04" db="EMBL/GenBank/DDBJ databases">
        <title>Draft genome sequence of Zooshikella ganghwensis VG4 isolated from Red Sea sediments.</title>
        <authorList>
            <person name="Rehman Z."/>
            <person name="Alam I."/>
            <person name="Kamau A."/>
            <person name="Bajic V."/>
            <person name="Leiknes T."/>
        </authorList>
    </citation>
    <scope>NUCLEOTIDE SEQUENCE [LARGE SCALE GENOMIC DNA]</scope>
    <source>
        <strain evidence="2 3">VG4</strain>
    </source>
</reference>
<dbReference type="Pfam" id="PF25759">
    <property type="entry name" value="HP1_ORF34"/>
    <property type="match status" value="1"/>
</dbReference>
<feature type="compositionally biased region" description="Polar residues" evidence="1">
    <location>
        <begin position="141"/>
        <end position="156"/>
    </location>
</feature>
<keyword evidence="3" id="KW-1185">Reference proteome</keyword>
<dbReference type="Proteomes" id="UP000257039">
    <property type="component" value="Unassembled WGS sequence"/>
</dbReference>
<gene>
    <name evidence="2" type="ORF">B9G39_29765</name>
</gene>
<protein>
    <submittedName>
        <fullName evidence="2">DNA-binding protein</fullName>
    </submittedName>
</protein>
<dbReference type="AlphaFoldDB" id="A0A4P9VHU6"/>
<keyword evidence="2" id="KW-0238">DNA-binding</keyword>
<organism evidence="2 3">
    <name type="scientific">Zooshikella ganghwensis</name>
    <dbReference type="NCBI Taxonomy" id="202772"/>
    <lineage>
        <taxon>Bacteria</taxon>
        <taxon>Pseudomonadati</taxon>
        <taxon>Pseudomonadota</taxon>
        <taxon>Gammaproteobacteria</taxon>
        <taxon>Oceanospirillales</taxon>
        <taxon>Zooshikellaceae</taxon>
        <taxon>Zooshikella</taxon>
    </lineage>
</organism>
<dbReference type="EMBL" id="NDXW01000012">
    <property type="protein sequence ID" value="RDH41192.1"/>
    <property type="molecule type" value="Genomic_DNA"/>
</dbReference>
<evidence type="ECO:0000313" key="2">
    <source>
        <dbReference type="EMBL" id="RDH41192.1"/>
    </source>
</evidence>
<name>A0A4P9VHU6_9GAMM</name>
<evidence type="ECO:0000313" key="3">
    <source>
        <dbReference type="Proteomes" id="UP000257039"/>
    </source>
</evidence>